<keyword evidence="2" id="KW-1185">Reference proteome</keyword>
<protein>
    <submittedName>
        <fullName evidence="1">Uncharacterized protein</fullName>
    </submittedName>
</protein>
<dbReference type="EMBL" id="JAWDJX010000015">
    <property type="protein sequence ID" value="KAK3053582.1"/>
    <property type="molecule type" value="Genomic_DNA"/>
</dbReference>
<dbReference type="Proteomes" id="UP001271007">
    <property type="component" value="Unassembled WGS sequence"/>
</dbReference>
<reference evidence="1" key="1">
    <citation type="submission" date="2023-04" db="EMBL/GenBank/DDBJ databases">
        <title>Black Yeasts Isolated from many extreme environments.</title>
        <authorList>
            <person name="Coleine C."/>
            <person name="Stajich J.E."/>
            <person name="Selbmann L."/>
        </authorList>
    </citation>
    <scope>NUCLEOTIDE SEQUENCE</scope>
    <source>
        <strain evidence="1">CCFEE 5312</strain>
    </source>
</reference>
<evidence type="ECO:0000313" key="1">
    <source>
        <dbReference type="EMBL" id="KAK3053582.1"/>
    </source>
</evidence>
<gene>
    <name evidence="1" type="ORF">LTR09_005326</name>
</gene>
<accession>A0AAJ0DN07</accession>
<sequence>MNLFQRVLEVTCRAVASIMPKQAQTRDLAFGTAASEASKVLEDAQKWLVEADGQCHKLKILNDDVPEVEKNIAAIALRLFNSLTALPQQNPQQSNQKMTDDWLAAQVPKLDEVLEYMETDMDQKAAYAYCVRLVGEVIDLHKIGIPIYKLKHYPGCETTKVSGGGVRTILMKPSNVKAMERIDLIDYEIKNGKYVSLDVVKGKDVENLVLNPARYGGSKGENRKLNSGRAGRNKKLKLCEQQGGLPTDEGGGVEQDDDVEANALNDHSSMAVNVYDAGGIGAIGAGAGAAQSAPATFESVSATAAAKTKRKAATSLAATKQKLAKTS</sequence>
<organism evidence="1 2">
    <name type="scientific">Extremus antarcticus</name>
    <dbReference type="NCBI Taxonomy" id="702011"/>
    <lineage>
        <taxon>Eukaryota</taxon>
        <taxon>Fungi</taxon>
        <taxon>Dikarya</taxon>
        <taxon>Ascomycota</taxon>
        <taxon>Pezizomycotina</taxon>
        <taxon>Dothideomycetes</taxon>
        <taxon>Dothideomycetidae</taxon>
        <taxon>Mycosphaerellales</taxon>
        <taxon>Extremaceae</taxon>
        <taxon>Extremus</taxon>
    </lineage>
</organism>
<dbReference type="AlphaFoldDB" id="A0AAJ0DN07"/>
<name>A0AAJ0DN07_9PEZI</name>
<evidence type="ECO:0000313" key="2">
    <source>
        <dbReference type="Proteomes" id="UP001271007"/>
    </source>
</evidence>
<comment type="caution">
    <text evidence="1">The sequence shown here is derived from an EMBL/GenBank/DDBJ whole genome shotgun (WGS) entry which is preliminary data.</text>
</comment>
<proteinExistence type="predicted"/>